<comment type="cofactor">
    <cofactor evidence="1 19">
        <name>Mg(2+)</name>
        <dbReference type="ChEBI" id="CHEBI:18420"/>
    </cofactor>
</comment>
<feature type="transmembrane region" description="Helical" evidence="19">
    <location>
        <begin position="182"/>
        <end position="215"/>
    </location>
</feature>
<dbReference type="GO" id="GO:0008818">
    <property type="term" value="F:cobalamin 5'-phosphate synthase activity"/>
    <property type="evidence" value="ECO:0007669"/>
    <property type="project" value="UniProtKB-UniRule"/>
</dbReference>
<organism evidence="20 21">
    <name type="scientific">Acetomicrobium thermoterrenum DSM 13490</name>
    <dbReference type="NCBI Taxonomy" id="1120987"/>
    <lineage>
        <taxon>Bacteria</taxon>
        <taxon>Thermotogati</taxon>
        <taxon>Synergistota</taxon>
        <taxon>Synergistia</taxon>
        <taxon>Synergistales</taxon>
        <taxon>Acetomicrobiaceae</taxon>
        <taxon>Acetomicrobium</taxon>
    </lineage>
</organism>
<dbReference type="GO" id="GO:0051073">
    <property type="term" value="F:adenosylcobinamide-GDP ribazoletransferase activity"/>
    <property type="evidence" value="ECO:0007669"/>
    <property type="project" value="UniProtKB-UniRule"/>
</dbReference>
<name>A0A1H3FSL9_9BACT</name>
<dbReference type="Proteomes" id="UP000199266">
    <property type="component" value="Unassembled WGS sequence"/>
</dbReference>
<dbReference type="PANTHER" id="PTHR34148:SF1">
    <property type="entry name" value="ADENOSYLCOBINAMIDE-GDP RIBAZOLETRANSFERASE"/>
    <property type="match status" value="1"/>
</dbReference>
<keyword evidence="7 19" id="KW-1003">Cell membrane</keyword>
<keyword evidence="13 19" id="KW-0472">Membrane</keyword>
<dbReference type="GO" id="GO:0009236">
    <property type="term" value="P:cobalamin biosynthetic process"/>
    <property type="evidence" value="ECO:0007669"/>
    <property type="project" value="UniProtKB-UniRule"/>
</dbReference>
<sequence length="248" mass="26777">MRILELIAASFAFFSRIPVPKILLPEKEPPYAMILVVSPLMGGFLGAIWGGIGAFLSLRFAALGAAWASAVVYVLLGWGLHLDGLSDIADGWASGKSGEEMREIVKDSRCGPYGVMALVLTFGLWTSLLFALPSWRWITIGMIVSASGKWAMCCAACIGNCPWKNSMAFSFVQNFSLKETAYAFVCFVLIFFFGPWMWVLSFLATTVVGVLMSLWAQYRLGGISGDVLGATEVLGEVLALAAIALFTS</sequence>
<dbReference type="UniPathway" id="UPA00148">
    <property type="reaction ID" value="UER00238"/>
</dbReference>
<evidence type="ECO:0000256" key="14">
    <source>
        <dbReference type="ARBA" id="ARBA00025228"/>
    </source>
</evidence>
<evidence type="ECO:0000256" key="5">
    <source>
        <dbReference type="ARBA" id="ARBA00013200"/>
    </source>
</evidence>
<comment type="subcellular location">
    <subcellularLocation>
        <location evidence="2 19">Cell membrane</location>
        <topology evidence="2 19">Multi-pass membrane protein</topology>
    </subcellularLocation>
</comment>
<dbReference type="HAMAP" id="MF_00719">
    <property type="entry name" value="CobS"/>
    <property type="match status" value="1"/>
</dbReference>
<evidence type="ECO:0000256" key="9">
    <source>
        <dbReference type="ARBA" id="ARBA00022679"/>
    </source>
</evidence>
<evidence type="ECO:0000256" key="16">
    <source>
        <dbReference type="ARBA" id="ARBA00032853"/>
    </source>
</evidence>
<comment type="catalytic activity">
    <reaction evidence="17 19">
        <text>alpha-ribazole + adenosylcob(III)inamide-GDP = adenosylcob(III)alamin + GMP + H(+)</text>
        <dbReference type="Rhea" id="RHEA:16049"/>
        <dbReference type="ChEBI" id="CHEBI:10329"/>
        <dbReference type="ChEBI" id="CHEBI:15378"/>
        <dbReference type="ChEBI" id="CHEBI:18408"/>
        <dbReference type="ChEBI" id="CHEBI:58115"/>
        <dbReference type="ChEBI" id="CHEBI:60487"/>
        <dbReference type="EC" id="2.7.8.26"/>
    </reaction>
</comment>
<keyword evidence="11 19" id="KW-0460">Magnesium</keyword>
<evidence type="ECO:0000256" key="13">
    <source>
        <dbReference type="ARBA" id="ARBA00023136"/>
    </source>
</evidence>
<dbReference type="InterPro" id="IPR003805">
    <property type="entry name" value="CobS"/>
</dbReference>
<evidence type="ECO:0000313" key="20">
    <source>
        <dbReference type="EMBL" id="SDX93144.1"/>
    </source>
</evidence>
<feature type="transmembrane region" description="Helical" evidence="19">
    <location>
        <begin position="31"/>
        <end position="52"/>
    </location>
</feature>
<evidence type="ECO:0000256" key="4">
    <source>
        <dbReference type="ARBA" id="ARBA00010561"/>
    </source>
</evidence>
<dbReference type="EC" id="2.7.8.26" evidence="5 19"/>
<dbReference type="PANTHER" id="PTHR34148">
    <property type="entry name" value="ADENOSYLCOBINAMIDE-GDP RIBAZOLETRANSFERASE"/>
    <property type="match status" value="1"/>
</dbReference>
<dbReference type="AlphaFoldDB" id="A0A1H3FSL9"/>
<dbReference type="NCBIfam" id="TIGR00317">
    <property type="entry name" value="cobS"/>
    <property type="match status" value="1"/>
</dbReference>
<keyword evidence="10 19" id="KW-0812">Transmembrane</keyword>
<feature type="transmembrane region" description="Helical" evidence="19">
    <location>
        <begin position="227"/>
        <end position="246"/>
    </location>
</feature>
<evidence type="ECO:0000256" key="10">
    <source>
        <dbReference type="ARBA" id="ARBA00022692"/>
    </source>
</evidence>
<dbReference type="EMBL" id="FNPD01000006">
    <property type="protein sequence ID" value="SDX93144.1"/>
    <property type="molecule type" value="Genomic_DNA"/>
</dbReference>
<evidence type="ECO:0000256" key="2">
    <source>
        <dbReference type="ARBA" id="ARBA00004651"/>
    </source>
</evidence>
<keyword evidence="21" id="KW-1185">Reference proteome</keyword>
<evidence type="ECO:0000256" key="12">
    <source>
        <dbReference type="ARBA" id="ARBA00022989"/>
    </source>
</evidence>
<evidence type="ECO:0000256" key="7">
    <source>
        <dbReference type="ARBA" id="ARBA00022475"/>
    </source>
</evidence>
<comment type="function">
    <text evidence="14 19">Joins adenosylcobinamide-GDP and alpha-ribazole to generate adenosylcobalamin (Ado-cobalamin). Also synthesizes adenosylcobalamin 5'-phosphate from adenosylcobinamide-GDP and alpha-ribazole 5'-phosphate.</text>
</comment>
<dbReference type="GO" id="GO:0005886">
    <property type="term" value="C:plasma membrane"/>
    <property type="evidence" value="ECO:0007669"/>
    <property type="project" value="UniProtKB-SubCell"/>
</dbReference>
<feature type="transmembrane region" description="Helical" evidence="19">
    <location>
        <begin position="58"/>
        <end position="76"/>
    </location>
</feature>
<evidence type="ECO:0000256" key="19">
    <source>
        <dbReference type="HAMAP-Rule" id="MF_00719"/>
    </source>
</evidence>
<dbReference type="Pfam" id="PF02654">
    <property type="entry name" value="CobS"/>
    <property type="match status" value="1"/>
</dbReference>
<gene>
    <name evidence="19" type="primary">cobS</name>
    <name evidence="20" type="ORF">SAMN03080603_01190</name>
</gene>
<evidence type="ECO:0000256" key="6">
    <source>
        <dbReference type="ARBA" id="ARBA00015850"/>
    </source>
</evidence>
<keyword evidence="12 19" id="KW-1133">Transmembrane helix</keyword>
<evidence type="ECO:0000256" key="18">
    <source>
        <dbReference type="ARBA" id="ARBA00049504"/>
    </source>
</evidence>
<accession>A0A1H3FSL9</accession>
<evidence type="ECO:0000256" key="17">
    <source>
        <dbReference type="ARBA" id="ARBA00048623"/>
    </source>
</evidence>
<evidence type="ECO:0000256" key="15">
    <source>
        <dbReference type="ARBA" id="ARBA00032605"/>
    </source>
</evidence>
<feature type="transmembrane region" description="Helical" evidence="19">
    <location>
        <begin position="110"/>
        <end position="131"/>
    </location>
</feature>
<evidence type="ECO:0000313" key="21">
    <source>
        <dbReference type="Proteomes" id="UP000199266"/>
    </source>
</evidence>
<comment type="similarity">
    <text evidence="4 19">Belongs to the CobS family.</text>
</comment>
<proteinExistence type="inferred from homology"/>
<evidence type="ECO:0000256" key="11">
    <source>
        <dbReference type="ARBA" id="ARBA00022842"/>
    </source>
</evidence>
<evidence type="ECO:0000256" key="8">
    <source>
        <dbReference type="ARBA" id="ARBA00022573"/>
    </source>
</evidence>
<reference evidence="21" key="1">
    <citation type="submission" date="2016-10" db="EMBL/GenBank/DDBJ databases">
        <authorList>
            <person name="Varghese N."/>
            <person name="Submissions S."/>
        </authorList>
    </citation>
    <scope>NUCLEOTIDE SEQUENCE [LARGE SCALE GENOMIC DNA]</scope>
    <source>
        <strain evidence="21">DSM 13490</strain>
    </source>
</reference>
<comment type="catalytic activity">
    <reaction evidence="18 19">
        <text>alpha-ribazole 5'-phosphate + adenosylcob(III)inamide-GDP = adenosylcob(III)alamin 5'-phosphate + GMP + H(+)</text>
        <dbReference type="Rhea" id="RHEA:23560"/>
        <dbReference type="ChEBI" id="CHEBI:15378"/>
        <dbReference type="ChEBI" id="CHEBI:57918"/>
        <dbReference type="ChEBI" id="CHEBI:58115"/>
        <dbReference type="ChEBI" id="CHEBI:60487"/>
        <dbReference type="ChEBI" id="CHEBI:60493"/>
        <dbReference type="EC" id="2.7.8.26"/>
    </reaction>
</comment>
<protein>
    <recommendedName>
        <fullName evidence="6 19">Adenosylcobinamide-GDP ribazoletransferase</fullName>
        <ecNumber evidence="5 19">2.7.8.26</ecNumber>
    </recommendedName>
    <alternativeName>
        <fullName evidence="16 19">Cobalamin synthase</fullName>
    </alternativeName>
    <alternativeName>
        <fullName evidence="15 19">Cobalamin-5'-phosphate synthase</fullName>
    </alternativeName>
</protein>
<evidence type="ECO:0000256" key="1">
    <source>
        <dbReference type="ARBA" id="ARBA00001946"/>
    </source>
</evidence>
<evidence type="ECO:0000256" key="3">
    <source>
        <dbReference type="ARBA" id="ARBA00004663"/>
    </source>
</evidence>
<comment type="pathway">
    <text evidence="3 19">Cofactor biosynthesis; adenosylcobalamin biosynthesis; adenosylcobalamin from cob(II)yrinate a,c-diamide: step 7/7.</text>
</comment>
<dbReference type="RefSeq" id="WP_234945499.1">
    <property type="nucleotide sequence ID" value="NZ_FNPD01000006.1"/>
</dbReference>
<keyword evidence="8 19" id="KW-0169">Cobalamin biosynthesis</keyword>
<keyword evidence="9 19" id="KW-0808">Transferase</keyword>